<evidence type="ECO:0000256" key="1">
    <source>
        <dbReference type="SAM" id="SignalP"/>
    </source>
</evidence>
<dbReference type="AlphaFoldDB" id="A0A3P3FUZ4"/>
<dbReference type="InterPro" id="IPR013361">
    <property type="entry name" value="Pilus_CpaD"/>
</dbReference>
<dbReference type="RefSeq" id="WP_124999320.1">
    <property type="nucleotide sequence ID" value="NZ_RQXT01000015.1"/>
</dbReference>
<dbReference type="PROSITE" id="PS51257">
    <property type="entry name" value="PROKAR_LIPOPROTEIN"/>
    <property type="match status" value="1"/>
</dbReference>
<evidence type="ECO:0000313" key="3">
    <source>
        <dbReference type="Proteomes" id="UP000273786"/>
    </source>
</evidence>
<dbReference type="OrthoDB" id="9802674at2"/>
<evidence type="ECO:0008006" key="4">
    <source>
        <dbReference type="Google" id="ProtNLM"/>
    </source>
</evidence>
<sequence>MTLRIIFLLIGLTASASGCTSTAPVYVEPSTPIVIEQKTTVLVIKNLRASERQRLRVFLERTSRGRRDALHLLIWGSSRLSAEVVHQARQLGIDTYNIQLLDQHDGGALEVEAIVYHARPPACPSYSGPLLSDKSFERPLGCSTRRNLAVMVNDPRDLLDNKAVKLSDGEHAAIPVATYRTFATGKVTDVAR</sequence>
<dbReference type="Pfam" id="PF09476">
    <property type="entry name" value="Pilus_CpaD"/>
    <property type="match status" value="1"/>
</dbReference>
<feature type="chain" id="PRO_5017976000" description="Pilus assembly protein CpaD" evidence="1">
    <location>
        <begin position="17"/>
        <end position="192"/>
    </location>
</feature>
<dbReference type="InterPro" id="IPR019027">
    <property type="entry name" value="Pilus_biogenesis_CpaD-related"/>
</dbReference>
<proteinExistence type="predicted"/>
<feature type="signal peptide" evidence="1">
    <location>
        <begin position="1"/>
        <end position="16"/>
    </location>
</feature>
<name>A0A3P3FUZ4_9HYPH</name>
<gene>
    <name evidence="2" type="ORF">EH240_14650</name>
</gene>
<keyword evidence="3" id="KW-1185">Reference proteome</keyword>
<evidence type="ECO:0000313" key="2">
    <source>
        <dbReference type="EMBL" id="RRI01529.1"/>
    </source>
</evidence>
<dbReference type="Proteomes" id="UP000273786">
    <property type="component" value="Unassembled WGS sequence"/>
</dbReference>
<dbReference type="NCBIfam" id="TIGR02522">
    <property type="entry name" value="pilus_cpaD"/>
    <property type="match status" value="1"/>
</dbReference>
<reference evidence="2 3" key="1">
    <citation type="submission" date="2018-11" db="EMBL/GenBank/DDBJ databases">
        <title>the genome of Mesorhizobium tamadayense DSM 28320.</title>
        <authorList>
            <person name="Gao J."/>
        </authorList>
    </citation>
    <scope>NUCLEOTIDE SEQUENCE [LARGE SCALE GENOMIC DNA]</scope>
    <source>
        <strain evidence="2 3">DSM 28320</strain>
    </source>
</reference>
<dbReference type="EMBL" id="RQXT01000015">
    <property type="protein sequence ID" value="RRI01529.1"/>
    <property type="molecule type" value="Genomic_DNA"/>
</dbReference>
<keyword evidence="1" id="KW-0732">Signal</keyword>
<protein>
    <recommendedName>
        <fullName evidence="4">Pilus assembly protein CpaD</fullName>
    </recommendedName>
</protein>
<organism evidence="2 3">
    <name type="scientific">Mesorhizobium tamadayense</name>
    <dbReference type="NCBI Taxonomy" id="425306"/>
    <lineage>
        <taxon>Bacteria</taxon>
        <taxon>Pseudomonadati</taxon>
        <taxon>Pseudomonadota</taxon>
        <taxon>Alphaproteobacteria</taxon>
        <taxon>Hyphomicrobiales</taxon>
        <taxon>Phyllobacteriaceae</taxon>
        <taxon>Mesorhizobium</taxon>
    </lineage>
</organism>
<accession>A0A3P3FUZ4</accession>
<comment type="caution">
    <text evidence="2">The sequence shown here is derived from an EMBL/GenBank/DDBJ whole genome shotgun (WGS) entry which is preliminary data.</text>
</comment>